<feature type="non-terminal residue" evidence="2">
    <location>
        <position position="78"/>
    </location>
</feature>
<organism evidence="2 3">
    <name type="scientific">Paramuricea clavata</name>
    <name type="common">Red gorgonian</name>
    <name type="synonym">Violescent sea-whip</name>
    <dbReference type="NCBI Taxonomy" id="317549"/>
    <lineage>
        <taxon>Eukaryota</taxon>
        <taxon>Metazoa</taxon>
        <taxon>Cnidaria</taxon>
        <taxon>Anthozoa</taxon>
        <taxon>Octocorallia</taxon>
        <taxon>Malacalcyonacea</taxon>
        <taxon>Plexauridae</taxon>
        <taxon>Paramuricea</taxon>
    </lineage>
</organism>
<dbReference type="EMBL" id="CACRXK020005793">
    <property type="protein sequence ID" value="CAB4007430.1"/>
    <property type="molecule type" value="Genomic_DNA"/>
</dbReference>
<keyword evidence="3" id="KW-1185">Reference proteome</keyword>
<name>A0A7D9IJQ5_PARCT</name>
<dbReference type="AlphaFoldDB" id="A0A7D9IJQ5"/>
<gene>
    <name evidence="2" type="ORF">PACLA_8A074422</name>
</gene>
<protein>
    <submittedName>
        <fullName evidence="2">Uncharacterized protein</fullName>
    </submittedName>
</protein>
<feature type="region of interest" description="Disordered" evidence="1">
    <location>
        <begin position="59"/>
        <end position="78"/>
    </location>
</feature>
<evidence type="ECO:0000313" key="3">
    <source>
        <dbReference type="Proteomes" id="UP001152795"/>
    </source>
</evidence>
<evidence type="ECO:0000256" key="1">
    <source>
        <dbReference type="SAM" id="MobiDB-lite"/>
    </source>
</evidence>
<evidence type="ECO:0000313" key="2">
    <source>
        <dbReference type="EMBL" id="CAB4007430.1"/>
    </source>
</evidence>
<accession>A0A7D9IJQ5</accession>
<proteinExistence type="predicted"/>
<feature type="region of interest" description="Disordered" evidence="1">
    <location>
        <begin position="25"/>
        <end position="51"/>
    </location>
</feature>
<feature type="compositionally biased region" description="Polar residues" evidence="1">
    <location>
        <begin position="39"/>
        <end position="51"/>
    </location>
</feature>
<dbReference type="Proteomes" id="UP001152795">
    <property type="component" value="Unassembled WGS sequence"/>
</dbReference>
<sequence>MAYGYPVIEKSTAVDAAMATIGQRNNIGGPFNEELDQLSGPSSNEKSSTLLLSGPFNEALHQLSGPSSSEKSSMLPFS</sequence>
<reference evidence="2" key="1">
    <citation type="submission" date="2020-04" db="EMBL/GenBank/DDBJ databases">
        <authorList>
            <person name="Alioto T."/>
            <person name="Alioto T."/>
            <person name="Gomez Garrido J."/>
        </authorList>
    </citation>
    <scope>NUCLEOTIDE SEQUENCE</scope>
    <source>
        <strain evidence="2">A484AB</strain>
    </source>
</reference>
<comment type="caution">
    <text evidence="2">The sequence shown here is derived from an EMBL/GenBank/DDBJ whole genome shotgun (WGS) entry which is preliminary data.</text>
</comment>